<comment type="subcellular location">
    <subcellularLocation>
        <location evidence="2">Cell membrane</location>
    </subcellularLocation>
    <subcellularLocation>
        <location evidence="1">Secreted</location>
        <location evidence="1">Cell wall</location>
    </subcellularLocation>
</comment>
<dbReference type="GO" id="GO:0004553">
    <property type="term" value="F:hydrolase activity, hydrolyzing O-glycosyl compounds"/>
    <property type="evidence" value="ECO:0007669"/>
    <property type="project" value="InterPro"/>
</dbReference>
<keyword evidence="4" id="KW-0134">Cell wall</keyword>
<dbReference type="InterPro" id="IPR017853">
    <property type="entry name" value="GH"/>
</dbReference>
<dbReference type="InterPro" id="IPR000490">
    <property type="entry name" value="Glyco_hydro_17"/>
</dbReference>
<dbReference type="GO" id="GO:0005886">
    <property type="term" value="C:plasma membrane"/>
    <property type="evidence" value="ECO:0007669"/>
    <property type="project" value="UniProtKB-SubCell"/>
</dbReference>
<dbReference type="RefSeq" id="WP_258877554.1">
    <property type="nucleotide sequence ID" value="NZ_CP048914.1"/>
</dbReference>
<protein>
    <recommendedName>
        <fullName evidence="15">Endo-1,3-beta-glucanase btgC</fullName>
    </recommendedName>
    <alternativeName>
        <fullName evidence="14">Laminarinase btgC</fullName>
    </alternativeName>
</protein>
<evidence type="ECO:0000256" key="10">
    <source>
        <dbReference type="ARBA" id="ARBA00023277"/>
    </source>
</evidence>
<dbReference type="AlphaFoldDB" id="A0A7L7KU23"/>
<evidence type="ECO:0000313" key="16">
    <source>
        <dbReference type="EMBL" id="QMS85746.1"/>
    </source>
</evidence>
<evidence type="ECO:0000256" key="8">
    <source>
        <dbReference type="ARBA" id="ARBA00023136"/>
    </source>
</evidence>
<keyword evidence="10" id="KW-0119">Carbohydrate metabolism</keyword>
<keyword evidence="6" id="KW-0732">Signal</keyword>
<proteinExistence type="predicted"/>
<accession>A0A7L7KU23</accession>
<keyword evidence="5" id="KW-0964">Secreted</keyword>
<name>A0A7L7KU23_9MOLU</name>
<dbReference type="SUPFAM" id="SSF51445">
    <property type="entry name" value="(Trans)glycosidases"/>
    <property type="match status" value="1"/>
</dbReference>
<evidence type="ECO:0000256" key="3">
    <source>
        <dbReference type="ARBA" id="ARBA00022475"/>
    </source>
</evidence>
<evidence type="ECO:0000256" key="15">
    <source>
        <dbReference type="ARBA" id="ARBA00043078"/>
    </source>
</evidence>
<evidence type="ECO:0000256" key="5">
    <source>
        <dbReference type="ARBA" id="ARBA00022525"/>
    </source>
</evidence>
<evidence type="ECO:0000256" key="14">
    <source>
        <dbReference type="ARBA" id="ARBA00042373"/>
    </source>
</evidence>
<evidence type="ECO:0000256" key="11">
    <source>
        <dbReference type="ARBA" id="ARBA00023316"/>
    </source>
</evidence>
<dbReference type="Gene3D" id="3.20.20.80">
    <property type="entry name" value="Glycosidases"/>
    <property type="match status" value="1"/>
</dbReference>
<evidence type="ECO:0000256" key="1">
    <source>
        <dbReference type="ARBA" id="ARBA00004191"/>
    </source>
</evidence>
<dbReference type="Proteomes" id="UP000514720">
    <property type="component" value="Chromosome"/>
</dbReference>
<dbReference type="Pfam" id="PF00332">
    <property type="entry name" value="Glyco_hydro_17"/>
    <property type="match status" value="1"/>
</dbReference>
<keyword evidence="7 16" id="KW-0378">Hydrolase</keyword>
<dbReference type="GO" id="GO:0000272">
    <property type="term" value="P:polysaccharide catabolic process"/>
    <property type="evidence" value="ECO:0007669"/>
    <property type="project" value="UniProtKB-KW"/>
</dbReference>
<evidence type="ECO:0000256" key="6">
    <source>
        <dbReference type="ARBA" id="ARBA00022729"/>
    </source>
</evidence>
<evidence type="ECO:0000256" key="4">
    <source>
        <dbReference type="ARBA" id="ARBA00022512"/>
    </source>
</evidence>
<sequence length="300" mass="35609">MKTFKYDRAINYSGYRENQSPLTEAYPSKDEILEDLRILENDYFYLRLYDCSPHAYRVLEVIRENNLNFNIMMGLFLRAEVNHVDHPFFWTYPDEVLQQHRLQNTTLVQEIISLTNQYEDLISAVSIGNETRSMWNNNRISEQRLVEVAKEIKAKTNTPVTFCEEYQHWVEGLEELADTVDFISLHTYPVWQGEPIENALNTAIKNYNEVQSKYPDKYCIITETGWPTKSHGSRIKIEDATITNQEQYNQEITAWGQQNDVLIYLFEAFDEPWKGRQHPDEPEKHWGIYNVHREKKVQNK</sequence>
<dbReference type="InterPro" id="IPR050732">
    <property type="entry name" value="Beta-glucan_modifiers"/>
</dbReference>
<evidence type="ECO:0000256" key="13">
    <source>
        <dbReference type="ARBA" id="ARBA00037649"/>
    </source>
</evidence>
<keyword evidence="9" id="KW-0325">Glycoprotein</keyword>
<keyword evidence="11" id="KW-0961">Cell wall biogenesis/degradation</keyword>
<dbReference type="PANTHER" id="PTHR16631">
    <property type="entry name" value="GLUCAN 1,3-BETA-GLUCOSIDASE"/>
    <property type="match status" value="1"/>
</dbReference>
<keyword evidence="3" id="KW-1003">Cell membrane</keyword>
<comment type="function">
    <text evidence="13">Glucanases play a role in cell expansion during growth, in cell-cell fusion during mating, and in spore release during sporulation. This enzyme may be involved in beta-glucan degradation. Active on laminarin and lichenan.</text>
</comment>
<dbReference type="GO" id="GO:0071555">
    <property type="term" value="P:cell wall organization"/>
    <property type="evidence" value="ECO:0007669"/>
    <property type="project" value="UniProtKB-KW"/>
</dbReference>
<reference evidence="16 17" key="1">
    <citation type="submission" date="2020-02" db="EMBL/GenBank/DDBJ databases">
        <authorList>
            <person name="Zheng R.K."/>
            <person name="Sun C.M."/>
        </authorList>
    </citation>
    <scope>NUCLEOTIDE SEQUENCE [LARGE SCALE GENOMIC DNA]</scope>
    <source>
        <strain evidence="17">zrk13</strain>
    </source>
</reference>
<dbReference type="KEGG" id="xcl:G4Z02_08315"/>
<dbReference type="EMBL" id="CP048914">
    <property type="protein sequence ID" value="QMS85746.1"/>
    <property type="molecule type" value="Genomic_DNA"/>
</dbReference>
<evidence type="ECO:0000313" key="17">
    <source>
        <dbReference type="Proteomes" id="UP000514720"/>
    </source>
</evidence>
<keyword evidence="12" id="KW-0624">Polysaccharide degradation</keyword>
<keyword evidence="17" id="KW-1185">Reference proteome</keyword>
<organism evidence="16 17">
    <name type="scientific">Candidatus Xianfuyuplasma coldseepsis</name>
    <dbReference type="NCBI Taxonomy" id="2782163"/>
    <lineage>
        <taxon>Bacteria</taxon>
        <taxon>Bacillati</taxon>
        <taxon>Mycoplasmatota</taxon>
        <taxon>Mollicutes</taxon>
        <taxon>Candidatus Izemoplasmatales</taxon>
        <taxon>Candidatus Izemoplasmataceae</taxon>
        <taxon>Candidatus Xianfuyuplasma</taxon>
    </lineage>
</organism>
<keyword evidence="8" id="KW-0472">Membrane</keyword>
<gene>
    <name evidence="16" type="ORF">G4Z02_08315</name>
</gene>
<dbReference type="PANTHER" id="PTHR16631:SF17">
    <property type="entry name" value="GLUCAN ENDO-1,3-BETA-GLUCOSIDASE BTGC"/>
    <property type="match status" value="1"/>
</dbReference>
<evidence type="ECO:0000256" key="2">
    <source>
        <dbReference type="ARBA" id="ARBA00004236"/>
    </source>
</evidence>
<evidence type="ECO:0000256" key="12">
    <source>
        <dbReference type="ARBA" id="ARBA00023326"/>
    </source>
</evidence>
<evidence type="ECO:0000256" key="9">
    <source>
        <dbReference type="ARBA" id="ARBA00023180"/>
    </source>
</evidence>
<evidence type="ECO:0000256" key="7">
    <source>
        <dbReference type="ARBA" id="ARBA00022801"/>
    </source>
</evidence>